<dbReference type="PANTHER" id="PTHR35802">
    <property type="entry name" value="PROTEASE SYNTHASE AND SPORULATION PROTEIN PAI 2"/>
    <property type="match status" value="1"/>
</dbReference>
<dbReference type="Proteomes" id="UP001527866">
    <property type="component" value="Unassembled WGS sequence"/>
</dbReference>
<organism evidence="2 3">
    <name type="scientific">Nocardiopsis endophytica</name>
    <dbReference type="NCBI Taxonomy" id="3018445"/>
    <lineage>
        <taxon>Bacteria</taxon>
        <taxon>Bacillati</taxon>
        <taxon>Actinomycetota</taxon>
        <taxon>Actinomycetes</taxon>
        <taxon>Streptosporangiales</taxon>
        <taxon>Nocardiopsidaceae</taxon>
        <taxon>Nocardiopsis</taxon>
    </lineage>
</organism>
<proteinExistence type="predicted"/>
<evidence type="ECO:0000256" key="1">
    <source>
        <dbReference type="SAM" id="MobiDB-lite"/>
    </source>
</evidence>
<dbReference type="InterPro" id="IPR007396">
    <property type="entry name" value="TR_PAI2-type"/>
</dbReference>
<dbReference type="SUPFAM" id="SSF50475">
    <property type="entry name" value="FMN-binding split barrel"/>
    <property type="match status" value="1"/>
</dbReference>
<gene>
    <name evidence="2" type="ORF">O4J56_23345</name>
</gene>
<reference evidence="2 3" key="1">
    <citation type="submission" date="2023-01" db="EMBL/GenBank/DDBJ databases">
        <title>Draft genome sequence of Nocardiopsis sp. RSe5-2 isolated from halophytes.</title>
        <authorList>
            <person name="Duangmal K."/>
            <person name="Chantavorakit T."/>
        </authorList>
    </citation>
    <scope>NUCLEOTIDE SEQUENCE [LARGE SCALE GENOMIC DNA]</scope>
    <source>
        <strain evidence="2 3">RSe5-2</strain>
    </source>
</reference>
<evidence type="ECO:0000313" key="2">
    <source>
        <dbReference type="EMBL" id="MDA2813599.1"/>
    </source>
</evidence>
<keyword evidence="3" id="KW-1185">Reference proteome</keyword>
<feature type="region of interest" description="Disordered" evidence="1">
    <location>
        <begin position="183"/>
        <end position="211"/>
    </location>
</feature>
<dbReference type="Gene3D" id="2.30.110.10">
    <property type="entry name" value="Electron Transport, Fmn-binding Protein, Chain A"/>
    <property type="match status" value="1"/>
</dbReference>
<protein>
    <submittedName>
        <fullName evidence="2">FMN-binding negative transcriptional regulator</fullName>
    </submittedName>
</protein>
<dbReference type="PANTHER" id="PTHR35802:SF1">
    <property type="entry name" value="PROTEASE SYNTHASE AND SPORULATION PROTEIN PAI 2"/>
    <property type="match status" value="1"/>
</dbReference>
<sequence length="223" mass="23840">MYVPAHFSAPEGAVERLLGAPTAADLVTAAGDGFDATPVPFVHVPDGEGGDGGSGPGRLVGHLARNNDQWRAGAGDGAPAMVIVRGPDAYVSPSWYPSKREHGRTVPTWNYVTAHVHGRLVAHDDPGWTEWAVRLLTERHEGGRPDPWSVDDAPRAFTEGMLRAIVGIEVRIHRIEGKWKLGQNRSEADRAGTAAGLRGEGGAPGAAVAEEMERVERLERLGR</sequence>
<dbReference type="Pfam" id="PF04299">
    <property type="entry name" value="FMN_bind_2"/>
    <property type="match status" value="1"/>
</dbReference>
<comment type="caution">
    <text evidence="2">The sequence shown here is derived from an EMBL/GenBank/DDBJ whole genome shotgun (WGS) entry which is preliminary data.</text>
</comment>
<dbReference type="EMBL" id="JAQFWQ010000084">
    <property type="protein sequence ID" value="MDA2813599.1"/>
    <property type="molecule type" value="Genomic_DNA"/>
</dbReference>
<dbReference type="InterPro" id="IPR012349">
    <property type="entry name" value="Split_barrel_FMN-bd"/>
</dbReference>
<accession>A0ABT4U9G9</accession>
<dbReference type="RefSeq" id="WP_270688667.1">
    <property type="nucleotide sequence ID" value="NZ_JAQFWQ010000084.1"/>
</dbReference>
<dbReference type="PIRSF" id="PIRSF010372">
    <property type="entry name" value="PaiB"/>
    <property type="match status" value="1"/>
</dbReference>
<name>A0ABT4U9G9_9ACTN</name>
<evidence type="ECO:0000313" key="3">
    <source>
        <dbReference type="Proteomes" id="UP001527866"/>
    </source>
</evidence>